<evidence type="ECO:0000313" key="2">
    <source>
        <dbReference type="EMBL" id="MDT3243930.1"/>
    </source>
</evidence>
<dbReference type="PANTHER" id="PTHR41878:SF1">
    <property type="entry name" value="TNPR PROTEIN"/>
    <property type="match status" value="1"/>
</dbReference>
<protein>
    <submittedName>
        <fullName evidence="2">Plasmid pRiA4b ORF-3 family protein</fullName>
    </submittedName>
</protein>
<evidence type="ECO:0000259" key="1">
    <source>
        <dbReference type="Pfam" id="PF07929"/>
    </source>
</evidence>
<organism evidence="2 3">
    <name type="scientific">Pseudomonas amygdali pv. morsprunorum</name>
    <dbReference type="NCBI Taxonomy" id="129138"/>
    <lineage>
        <taxon>Bacteria</taxon>
        <taxon>Pseudomonadati</taxon>
        <taxon>Pseudomonadota</taxon>
        <taxon>Gammaproteobacteria</taxon>
        <taxon>Pseudomonadales</taxon>
        <taxon>Pseudomonadaceae</taxon>
        <taxon>Pseudomonas</taxon>
        <taxon>Pseudomonas amygdali</taxon>
    </lineage>
</organism>
<reference evidence="2" key="1">
    <citation type="submission" date="2023-05" db="EMBL/GenBank/DDBJ databases">
        <title>Development of a Genome-informed protocol for detection of Pseudomonas amygdali pv. morsprunorum using LAMP and PCR.</title>
        <authorList>
            <person name="Diaz D."/>
            <person name="Zamorano A."/>
            <person name="Garcia H."/>
            <person name="Ramos C."/>
            <person name="Cui W."/>
            <person name="Carreras C."/>
            <person name="Beltran M.F."/>
            <person name="Sagredo B."/>
            <person name="Pinto M."/>
            <person name="Fiore N."/>
        </authorList>
    </citation>
    <scope>NUCLEOTIDE SEQUENCE</scope>
    <source>
        <strain evidence="2">S2_Pam</strain>
    </source>
</reference>
<dbReference type="Proteomes" id="UP001254709">
    <property type="component" value="Unassembled WGS sequence"/>
</dbReference>
<dbReference type="PANTHER" id="PTHR41878">
    <property type="entry name" value="LEXA REPRESSOR-RELATED"/>
    <property type="match status" value="1"/>
</dbReference>
<gene>
    <name evidence="2" type="ORF">QNL30_25485</name>
</gene>
<dbReference type="InterPro" id="IPR024047">
    <property type="entry name" value="MM3350-like_sf"/>
</dbReference>
<dbReference type="AlphaFoldDB" id="A0AB35R7G7"/>
<evidence type="ECO:0000313" key="3">
    <source>
        <dbReference type="Proteomes" id="UP001254709"/>
    </source>
</evidence>
<dbReference type="EMBL" id="JASJMZ010000054">
    <property type="protein sequence ID" value="MDT3243930.1"/>
    <property type="molecule type" value="Genomic_DNA"/>
</dbReference>
<comment type="caution">
    <text evidence="2">The sequence shown here is derived from an EMBL/GenBank/DDBJ whole genome shotgun (WGS) entry which is preliminary data.</text>
</comment>
<name>A0AB35R7G7_PSEA0</name>
<accession>A0AB35R7G7</accession>
<feature type="domain" description="Plasmid pRiA4b Orf3-like" evidence="1">
    <location>
        <begin position="17"/>
        <end position="182"/>
    </location>
</feature>
<dbReference type="Pfam" id="PF07929">
    <property type="entry name" value="PRiA4_ORF3"/>
    <property type="match status" value="1"/>
</dbReference>
<dbReference type="SUPFAM" id="SSF159941">
    <property type="entry name" value="MM3350-like"/>
    <property type="match status" value="1"/>
</dbReference>
<dbReference type="InterPro" id="IPR012912">
    <property type="entry name" value="Plasmid_pRiA4b_Orf3-like"/>
</dbReference>
<sequence length="193" mass="21978">MKALREALPKPASDLLLLHIELKWITPTIWRRFVVPENITLGKLHHVIQAVMGWSDSHLHEFEIAGEKYGMPDPEGWGPPVNPEGRKTLVKALLGKKTFDYLYDFGDSWDHRIKVEKTLPAITAPQLPYCIEGANACPAEDVGGAPGYEDFLEAMADPEHPEHDDMVDWYGEIFEPAAFDCERVNQWFKRIKV</sequence>
<dbReference type="RefSeq" id="WP_312016366.1">
    <property type="nucleotide sequence ID" value="NZ_JASJMZ010000054.1"/>
</dbReference>
<dbReference type="Gene3D" id="3.10.290.30">
    <property type="entry name" value="MM3350-like"/>
    <property type="match status" value="1"/>
</dbReference>
<proteinExistence type="predicted"/>